<protein>
    <submittedName>
        <fullName evidence="2">Uncharacterized protein</fullName>
    </submittedName>
</protein>
<reference evidence="2 3" key="1">
    <citation type="journal article" date="2014" name="Agronomy (Basel)">
        <title>A Draft Genome Sequence for Ensete ventricosum, the Drought-Tolerant Tree Against Hunger.</title>
        <authorList>
            <person name="Harrison J."/>
            <person name="Moore K.A."/>
            <person name="Paszkiewicz K."/>
            <person name="Jones T."/>
            <person name="Grant M."/>
            <person name="Ambacheew D."/>
            <person name="Muzemil S."/>
            <person name="Studholme D.J."/>
        </authorList>
    </citation>
    <scope>NUCLEOTIDE SEQUENCE [LARGE SCALE GENOMIC DNA]</scope>
</reference>
<evidence type="ECO:0000313" key="3">
    <source>
        <dbReference type="Proteomes" id="UP000287651"/>
    </source>
</evidence>
<comment type="caution">
    <text evidence="2">The sequence shown here is derived from an EMBL/GenBank/DDBJ whole genome shotgun (WGS) entry which is preliminary data.</text>
</comment>
<feature type="compositionally biased region" description="Basic residues" evidence="1">
    <location>
        <begin position="1"/>
        <end position="11"/>
    </location>
</feature>
<feature type="region of interest" description="Disordered" evidence="1">
    <location>
        <begin position="1"/>
        <end position="24"/>
    </location>
</feature>
<dbReference type="Proteomes" id="UP000287651">
    <property type="component" value="Unassembled WGS sequence"/>
</dbReference>
<dbReference type="AlphaFoldDB" id="A0A426XN95"/>
<gene>
    <name evidence="2" type="ORF">B296_00045438</name>
</gene>
<organism evidence="2 3">
    <name type="scientific">Ensete ventricosum</name>
    <name type="common">Abyssinian banana</name>
    <name type="synonym">Musa ensete</name>
    <dbReference type="NCBI Taxonomy" id="4639"/>
    <lineage>
        <taxon>Eukaryota</taxon>
        <taxon>Viridiplantae</taxon>
        <taxon>Streptophyta</taxon>
        <taxon>Embryophyta</taxon>
        <taxon>Tracheophyta</taxon>
        <taxon>Spermatophyta</taxon>
        <taxon>Magnoliopsida</taxon>
        <taxon>Liliopsida</taxon>
        <taxon>Zingiberales</taxon>
        <taxon>Musaceae</taxon>
        <taxon>Ensete</taxon>
    </lineage>
</organism>
<name>A0A426XN95_ENSVE</name>
<dbReference type="EMBL" id="AMZH03018946">
    <property type="protein sequence ID" value="RRT40988.1"/>
    <property type="molecule type" value="Genomic_DNA"/>
</dbReference>
<proteinExistence type="predicted"/>
<evidence type="ECO:0000313" key="2">
    <source>
        <dbReference type="EMBL" id="RRT40988.1"/>
    </source>
</evidence>
<accession>A0A426XN95</accession>
<evidence type="ECO:0000256" key="1">
    <source>
        <dbReference type="SAM" id="MobiDB-lite"/>
    </source>
</evidence>
<sequence length="80" mass="8931">MQSTHSQRRCHSWPARAHPSGAVQSLIVKSRSPLQLLRSSRHERAESQADALDSIVCNIVSNIDQAVKAKKMVQISMEHT</sequence>